<dbReference type="InterPro" id="IPR028994">
    <property type="entry name" value="Integrin_alpha_N"/>
</dbReference>
<dbReference type="EMBL" id="BGZK01001435">
    <property type="protein sequence ID" value="GBP79871.1"/>
    <property type="molecule type" value="Genomic_DNA"/>
</dbReference>
<evidence type="ECO:0000256" key="5">
    <source>
        <dbReference type="RuleBase" id="RU003762"/>
    </source>
</evidence>
<keyword evidence="2" id="KW-0677">Repeat</keyword>
<dbReference type="GO" id="GO:0007160">
    <property type="term" value="P:cell-matrix adhesion"/>
    <property type="evidence" value="ECO:0007669"/>
    <property type="project" value="TreeGrafter"/>
</dbReference>
<feature type="repeat" description="FG-GAP" evidence="4">
    <location>
        <begin position="232"/>
        <end position="292"/>
    </location>
</feature>
<feature type="repeat" description="FG-GAP" evidence="4">
    <location>
        <begin position="297"/>
        <end position="355"/>
    </location>
</feature>
<dbReference type="Pfam" id="PF01839">
    <property type="entry name" value="FG-GAP"/>
    <property type="match status" value="2"/>
</dbReference>
<dbReference type="OrthoDB" id="5317514at2759"/>
<keyword evidence="5" id="KW-0130">Cell adhesion</keyword>
<dbReference type="PANTHER" id="PTHR23220">
    <property type="entry name" value="INTEGRIN ALPHA"/>
    <property type="match status" value="1"/>
</dbReference>
<dbReference type="InterPro" id="IPR013517">
    <property type="entry name" value="FG-GAP"/>
</dbReference>
<reference evidence="7 8" key="1">
    <citation type="journal article" date="2019" name="Commun. Biol.">
        <title>The bagworm genome reveals a unique fibroin gene that provides high tensile strength.</title>
        <authorList>
            <person name="Kono N."/>
            <person name="Nakamura H."/>
            <person name="Ohtoshi R."/>
            <person name="Tomita M."/>
            <person name="Numata K."/>
            <person name="Arakawa K."/>
        </authorList>
    </citation>
    <scope>NUCLEOTIDE SEQUENCE [LARGE SCALE GENOMIC DNA]</scope>
</reference>
<name>A0A4C1YTQ8_EUMVA</name>
<evidence type="ECO:0000256" key="3">
    <source>
        <dbReference type="ARBA" id="ARBA00023180"/>
    </source>
</evidence>
<dbReference type="GO" id="GO:0033627">
    <property type="term" value="P:cell adhesion mediated by integrin"/>
    <property type="evidence" value="ECO:0007669"/>
    <property type="project" value="TreeGrafter"/>
</dbReference>
<keyword evidence="5" id="KW-0675">Receptor</keyword>
<dbReference type="GO" id="GO:0098609">
    <property type="term" value="P:cell-cell adhesion"/>
    <property type="evidence" value="ECO:0007669"/>
    <property type="project" value="TreeGrafter"/>
</dbReference>
<proteinExistence type="inferred from homology"/>
<dbReference type="GO" id="GO:0005178">
    <property type="term" value="F:integrin binding"/>
    <property type="evidence" value="ECO:0007669"/>
    <property type="project" value="TreeGrafter"/>
</dbReference>
<comment type="subcellular location">
    <subcellularLocation>
        <location evidence="5">Membrane</location>
        <topology evidence="5">Single-pass type I membrane protein</topology>
    </subcellularLocation>
</comment>
<keyword evidence="1" id="KW-0732">Signal</keyword>
<comment type="similarity">
    <text evidence="5">Belongs to the integrin alpha chain family.</text>
</comment>
<dbReference type="Gene3D" id="2.130.10.130">
    <property type="entry name" value="Integrin alpha, N-terminal"/>
    <property type="match status" value="1"/>
</dbReference>
<dbReference type="SUPFAM" id="SSF69318">
    <property type="entry name" value="Integrin alpha N-terminal domain"/>
    <property type="match status" value="1"/>
</dbReference>
<evidence type="ECO:0000256" key="6">
    <source>
        <dbReference type="SAM" id="MobiDB-lite"/>
    </source>
</evidence>
<evidence type="ECO:0000313" key="7">
    <source>
        <dbReference type="EMBL" id="GBP79871.1"/>
    </source>
</evidence>
<dbReference type="InterPro" id="IPR000413">
    <property type="entry name" value="Integrin_alpha"/>
</dbReference>
<dbReference type="GO" id="GO:0009897">
    <property type="term" value="C:external side of plasma membrane"/>
    <property type="evidence" value="ECO:0007669"/>
    <property type="project" value="TreeGrafter"/>
</dbReference>
<dbReference type="GO" id="GO:0008305">
    <property type="term" value="C:integrin complex"/>
    <property type="evidence" value="ECO:0007669"/>
    <property type="project" value="InterPro"/>
</dbReference>
<dbReference type="AlphaFoldDB" id="A0A4C1YTQ8"/>
<dbReference type="PRINTS" id="PR01185">
    <property type="entry name" value="INTEGRINA"/>
</dbReference>
<organism evidence="7 8">
    <name type="scientific">Eumeta variegata</name>
    <name type="common">Bagworm moth</name>
    <name type="synonym">Eumeta japonica</name>
    <dbReference type="NCBI Taxonomy" id="151549"/>
    <lineage>
        <taxon>Eukaryota</taxon>
        <taxon>Metazoa</taxon>
        <taxon>Ecdysozoa</taxon>
        <taxon>Arthropoda</taxon>
        <taxon>Hexapoda</taxon>
        <taxon>Insecta</taxon>
        <taxon>Pterygota</taxon>
        <taxon>Neoptera</taxon>
        <taxon>Endopterygota</taxon>
        <taxon>Lepidoptera</taxon>
        <taxon>Glossata</taxon>
        <taxon>Ditrysia</taxon>
        <taxon>Tineoidea</taxon>
        <taxon>Psychidae</taxon>
        <taxon>Oiketicinae</taxon>
        <taxon>Eumeta</taxon>
    </lineage>
</organism>
<dbReference type="PANTHER" id="PTHR23220:SF122">
    <property type="entry name" value="INTEGRIN ALPHA-PS1"/>
    <property type="match status" value="1"/>
</dbReference>
<keyword evidence="8" id="KW-1185">Reference proteome</keyword>
<sequence>MFNVMTVQLQQICAPLWSDKILGGNRFESQRNGSFGHCYIFSEKFGTKSFSGLLESMKTENDKISSIGGFGWSMLIDERFDRWIIGKPALNGYFFDANLTRVKTQIYQRYPRLSYNIEALTDYGHVGNAFAIGNYFTDLNDTVLAFSATRNLKGTELWSEKERKTESERASETEKNEKGRERQIGIGNRNKIGIGTTMRIRFRIEILFAQFEEKKYRGQKKGQYHILRNMATMYLELQNNAVGSMFGEALCAAELSGDGHDELVVGAPAYSDSVRSADVGAVHIYSSGTLATIGQHRRKFTIVGVQEGGYFGKAIINAGDLDADGFSEICVGAPYEDGGAGAVYVLSGKEVNSLLLEQDTRTIKLNEVKLVQRLRRSSTQAFGFSLLQLPDVDGNGCNELVVAAPRSDSLTLYRCSPSIKVSINLELQKFDNIPENVTSFEIKVCHRITYPTKPKIISNGLYVSNAITGNGVNIINKKEYSIEFRSRESSYCVEVPITVKSSFETPKLEHYAGLLLPMISIYLCKNKSSSLSVRVRGRGLRGNVRIPYSQIVRCTLIDTRQFGVLLLGYLLRYSLAAALAFPLQNAYTK</sequence>
<dbReference type="SMART" id="SM00191">
    <property type="entry name" value="Int_alpha"/>
    <property type="match status" value="3"/>
</dbReference>
<dbReference type="GO" id="GO:0007229">
    <property type="term" value="P:integrin-mediated signaling pathway"/>
    <property type="evidence" value="ECO:0007669"/>
    <property type="project" value="UniProtKB-KW"/>
</dbReference>
<dbReference type="InterPro" id="IPR013519">
    <property type="entry name" value="Int_alpha_beta-p"/>
</dbReference>
<gene>
    <name evidence="7" type="primary">Itga9</name>
    <name evidence="7" type="ORF">EVAR_60051_1</name>
</gene>
<keyword evidence="3" id="KW-0325">Glycoprotein</keyword>
<comment type="caution">
    <text evidence="7">The sequence shown here is derived from an EMBL/GenBank/DDBJ whole genome shotgun (WGS) entry which is preliminary data.</text>
</comment>
<keyword evidence="5 7" id="KW-0401">Integrin</keyword>
<evidence type="ECO:0000256" key="1">
    <source>
        <dbReference type="ARBA" id="ARBA00022729"/>
    </source>
</evidence>
<feature type="region of interest" description="Disordered" evidence="6">
    <location>
        <begin position="160"/>
        <end position="182"/>
    </location>
</feature>
<evidence type="ECO:0000313" key="8">
    <source>
        <dbReference type="Proteomes" id="UP000299102"/>
    </source>
</evidence>
<feature type="repeat" description="FG-GAP" evidence="4">
    <location>
        <begin position="366"/>
        <end position="430"/>
    </location>
</feature>
<dbReference type="Proteomes" id="UP000299102">
    <property type="component" value="Unassembled WGS sequence"/>
</dbReference>
<dbReference type="STRING" id="151549.A0A4C1YTQ8"/>
<protein>
    <submittedName>
        <fullName evidence="7">Integrin alpha-9</fullName>
    </submittedName>
</protein>
<evidence type="ECO:0000256" key="4">
    <source>
        <dbReference type="PROSITE-ProRule" id="PRU00803"/>
    </source>
</evidence>
<accession>A0A4C1YTQ8</accession>
<evidence type="ECO:0000256" key="2">
    <source>
        <dbReference type="ARBA" id="ARBA00022737"/>
    </source>
</evidence>
<dbReference type="PROSITE" id="PS51470">
    <property type="entry name" value="FG_GAP"/>
    <property type="match status" value="3"/>
</dbReference>